<comment type="caution">
    <text evidence="4">The sequence shown here is derived from an EMBL/GenBank/DDBJ whole genome shotgun (WGS) entry which is preliminary data.</text>
</comment>
<evidence type="ECO:0000313" key="5">
    <source>
        <dbReference type="Proteomes" id="UP000525078"/>
    </source>
</evidence>
<sequence>MLWPSLELGKSSPSPSSLGSWSNRWIDLSLVDKDSQSSASERKIEMNAEVHKENCPRDIEKPDGNDASEVVPLGLGLGGLERKRRVRTQPQKPLAQSVDSVTTSTSANQSQQTRTNQQVSGHPSSVVQLARNGEPLGGLGSASQDDLAAVMSQVLQSPALNGMLSGVSEQTSVASPDALRNMLQQFTQSPQMRNVVNQIAQQVDGQDVGNMFMGLGGQGGGFDFPRMFQQMMPIVSRALGSTGLQALPQYNQRNLSGYENNDQALQGDLQSVTQKIENMSEPEDIFQSLVENSLRLSGIVNGPEELVDELCSNKSLVKEYLELLRDEIGQRFQSDLYEDKC</sequence>
<feature type="compositionally biased region" description="Low complexity" evidence="1">
    <location>
        <begin position="100"/>
        <end position="120"/>
    </location>
</feature>
<evidence type="ECO:0000313" key="2">
    <source>
        <dbReference type="EMBL" id="KAF4357638.1"/>
    </source>
</evidence>
<evidence type="ECO:0000313" key="6">
    <source>
        <dbReference type="Proteomes" id="UP000583929"/>
    </source>
</evidence>
<dbReference type="Proteomes" id="UP000525078">
    <property type="component" value="Unassembled WGS sequence"/>
</dbReference>
<dbReference type="GO" id="GO:0051787">
    <property type="term" value="F:misfolded protein binding"/>
    <property type="evidence" value="ECO:0007669"/>
    <property type="project" value="TreeGrafter"/>
</dbReference>
<dbReference type="GO" id="GO:0036503">
    <property type="term" value="P:ERAD pathway"/>
    <property type="evidence" value="ECO:0007669"/>
    <property type="project" value="TreeGrafter"/>
</dbReference>
<dbReference type="PANTHER" id="PTHR15204">
    <property type="entry name" value="LARGE PROLINE-RICH PROTEIN BAG6"/>
    <property type="match status" value="1"/>
</dbReference>
<feature type="compositionally biased region" description="Low complexity" evidence="1">
    <location>
        <begin position="1"/>
        <end position="22"/>
    </location>
</feature>
<dbReference type="EMBL" id="JAATIQ010000100">
    <property type="protein sequence ID" value="KAF4382815.1"/>
    <property type="molecule type" value="Genomic_DNA"/>
</dbReference>
<dbReference type="GO" id="GO:0031593">
    <property type="term" value="F:polyubiquitin modification-dependent protein binding"/>
    <property type="evidence" value="ECO:0007669"/>
    <property type="project" value="TreeGrafter"/>
</dbReference>
<dbReference type="PANTHER" id="PTHR15204:SF5">
    <property type="entry name" value="LARGE PROLINE-RICH PROTEIN BAG6 ISOFORM X1"/>
    <property type="match status" value="1"/>
</dbReference>
<protein>
    <submittedName>
        <fullName evidence="4">Uncharacterized protein</fullName>
    </submittedName>
</protein>
<feature type="compositionally biased region" description="Basic and acidic residues" evidence="1">
    <location>
        <begin position="30"/>
        <end position="64"/>
    </location>
</feature>
<evidence type="ECO:0000313" key="4">
    <source>
        <dbReference type="EMBL" id="KAF4382815.1"/>
    </source>
</evidence>
<proteinExistence type="predicted"/>
<dbReference type="EMBL" id="JAATIQ010000235">
    <property type="protein sequence ID" value="KAF4368312.1"/>
    <property type="molecule type" value="Genomic_DNA"/>
</dbReference>
<evidence type="ECO:0000313" key="3">
    <source>
        <dbReference type="EMBL" id="KAF4368312.1"/>
    </source>
</evidence>
<keyword evidence="6" id="KW-1185">Reference proteome</keyword>
<feature type="region of interest" description="Disordered" evidence="1">
    <location>
        <begin position="1"/>
        <end position="124"/>
    </location>
</feature>
<reference evidence="5 6" key="1">
    <citation type="journal article" date="2020" name="bioRxiv">
        <title>Sequence and annotation of 42 cannabis genomes reveals extensive copy number variation in cannabinoid synthesis and pathogen resistance genes.</title>
        <authorList>
            <person name="Mckernan K.J."/>
            <person name="Helbert Y."/>
            <person name="Kane L.T."/>
            <person name="Ebling H."/>
            <person name="Zhang L."/>
            <person name="Liu B."/>
            <person name="Eaton Z."/>
            <person name="Mclaughlin S."/>
            <person name="Kingan S."/>
            <person name="Baybayan P."/>
            <person name="Concepcion G."/>
            <person name="Jordan M."/>
            <person name="Riva A."/>
            <person name="Barbazuk W."/>
            <person name="Harkins T."/>
        </authorList>
    </citation>
    <scope>NUCLEOTIDE SEQUENCE [LARGE SCALE GENOMIC DNA]</scope>
    <source>
        <strain evidence="5 6">cv. Jamaican Lion 4</strain>
        <strain evidence="4">Father</strain>
        <strain evidence="2">Mother</strain>
        <tissue evidence="4">Leaf</tissue>
    </source>
</reference>
<organism evidence="4 6">
    <name type="scientific">Cannabis sativa</name>
    <name type="common">Hemp</name>
    <name type="synonym">Marijuana</name>
    <dbReference type="NCBI Taxonomy" id="3483"/>
    <lineage>
        <taxon>Eukaryota</taxon>
        <taxon>Viridiplantae</taxon>
        <taxon>Streptophyta</taxon>
        <taxon>Embryophyta</taxon>
        <taxon>Tracheophyta</taxon>
        <taxon>Spermatophyta</taxon>
        <taxon>Magnoliopsida</taxon>
        <taxon>eudicotyledons</taxon>
        <taxon>Gunneridae</taxon>
        <taxon>Pentapetalae</taxon>
        <taxon>rosids</taxon>
        <taxon>fabids</taxon>
        <taxon>Rosales</taxon>
        <taxon>Cannabaceae</taxon>
        <taxon>Cannabis</taxon>
    </lineage>
</organism>
<dbReference type="EMBL" id="JAATIP010000234">
    <property type="protein sequence ID" value="KAF4357638.1"/>
    <property type="molecule type" value="Genomic_DNA"/>
</dbReference>
<evidence type="ECO:0000256" key="1">
    <source>
        <dbReference type="SAM" id="MobiDB-lite"/>
    </source>
</evidence>
<dbReference type="GO" id="GO:0071818">
    <property type="term" value="C:BAT3 complex"/>
    <property type="evidence" value="ECO:0007669"/>
    <property type="project" value="TreeGrafter"/>
</dbReference>
<name>A0A7J6GIR0_CANSA</name>
<accession>A0A7J6GIR0</accession>
<gene>
    <name evidence="2" type="ORF">F8388_007174</name>
    <name evidence="3" type="ORF">G4B88_008616</name>
    <name evidence="4" type="ORF">G4B88_021598</name>
</gene>
<dbReference type="Proteomes" id="UP000583929">
    <property type="component" value="Unassembled WGS sequence"/>
</dbReference>
<dbReference type="AlphaFoldDB" id="A0A7J6GIR0"/>